<dbReference type="AlphaFoldDB" id="A0A3S9SI76"/>
<evidence type="ECO:0000313" key="3">
    <source>
        <dbReference type="Proteomes" id="UP000282435"/>
    </source>
</evidence>
<gene>
    <name evidence="2" type="ORF">ELB75_03560</name>
</gene>
<accession>A0A3S9SI76</accession>
<proteinExistence type="predicted"/>
<keyword evidence="1" id="KW-1133">Transmembrane helix</keyword>
<dbReference type="Proteomes" id="UP000282435">
    <property type="component" value="Chromosome"/>
</dbReference>
<feature type="transmembrane region" description="Helical" evidence="1">
    <location>
        <begin position="6"/>
        <end position="25"/>
    </location>
</feature>
<dbReference type="OrthoDB" id="8603842at2"/>
<evidence type="ECO:0000256" key="1">
    <source>
        <dbReference type="SAM" id="Phobius"/>
    </source>
</evidence>
<organism evidence="2 3">
    <name type="scientific">Eikenella corrodens</name>
    <dbReference type="NCBI Taxonomy" id="539"/>
    <lineage>
        <taxon>Bacteria</taxon>
        <taxon>Pseudomonadati</taxon>
        <taxon>Pseudomonadota</taxon>
        <taxon>Betaproteobacteria</taxon>
        <taxon>Neisseriales</taxon>
        <taxon>Neisseriaceae</taxon>
        <taxon>Eikenella</taxon>
    </lineage>
</organism>
<reference evidence="2 3" key="1">
    <citation type="submission" date="2018-12" db="EMBL/GenBank/DDBJ databases">
        <title>Genome sequencing of Eikenella corrodens KCOM 3110 (= JS217).</title>
        <authorList>
            <person name="Koo J.-K."/>
            <person name="Park S.-N."/>
            <person name="Lim Y.K."/>
        </authorList>
    </citation>
    <scope>NUCLEOTIDE SEQUENCE [LARGE SCALE GENOMIC DNA]</scope>
    <source>
        <strain evidence="2 3">KCOM 3110</strain>
    </source>
</reference>
<keyword evidence="1" id="KW-0472">Membrane</keyword>
<protein>
    <submittedName>
        <fullName evidence="2">Uncharacterized protein</fullName>
    </submittedName>
</protein>
<sequence length="224" mass="26337">MYGLAIIFLFFFSLILWIVLTRLAVKFGRKIFTRMLPQYGWAGKAGAFAGFMLLMGGWIVKWEIENWQAVRHAEEACKKTGVWVYVDPEEWKRTVGGEEAWRELGYYPYAGTSKEVGTRYPETVNFEGIEYQFSSRENARVAWYTNFKLSNKPYVSLWSEIYYDAVSKRVLYKATTSYLQQPSIEEGFKGFFWSGEKDCRSIYKLKQREVFHQFIYLPTNHKGS</sequence>
<feature type="transmembrane region" description="Helical" evidence="1">
    <location>
        <begin position="45"/>
        <end position="62"/>
    </location>
</feature>
<evidence type="ECO:0000313" key="2">
    <source>
        <dbReference type="EMBL" id="AZR59186.1"/>
    </source>
</evidence>
<dbReference type="RefSeq" id="WP_126982742.1">
    <property type="nucleotide sequence ID" value="NZ_CP034670.1"/>
</dbReference>
<name>A0A3S9SI76_EIKCO</name>
<keyword evidence="1" id="KW-0812">Transmembrane</keyword>
<dbReference type="EMBL" id="CP034670">
    <property type="protein sequence ID" value="AZR59186.1"/>
    <property type="molecule type" value="Genomic_DNA"/>
</dbReference>